<evidence type="ECO:0000256" key="8">
    <source>
        <dbReference type="ARBA" id="ARBA00023065"/>
    </source>
</evidence>
<evidence type="ECO:0000256" key="12">
    <source>
        <dbReference type="ARBA" id="ARBA00053067"/>
    </source>
</evidence>
<keyword evidence="11" id="KW-0066">ATP synthesis</keyword>
<accession>A0A5K7TND8</accession>
<keyword evidence="7 16" id="KW-1133">Transmembrane helix</keyword>
<evidence type="ECO:0000256" key="1">
    <source>
        <dbReference type="ARBA" id="ARBA00004304"/>
    </source>
</evidence>
<organism evidence="17">
    <name type="scientific">Priolepis cincta</name>
    <name type="common">girdled goby</name>
    <dbReference type="NCBI Taxonomy" id="166757"/>
    <lineage>
        <taxon>Eukaryota</taxon>
        <taxon>Metazoa</taxon>
        <taxon>Chordata</taxon>
        <taxon>Craniata</taxon>
        <taxon>Vertebrata</taxon>
        <taxon>Euteleostomi</taxon>
        <taxon>Actinopterygii</taxon>
        <taxon>Neopterygii</taxon>
        <taxon>Teleostei</taxon>
        <taxon>Neoteleostei</taxon>
        <taxon>Acanthomorphata</taxon>
        <taxon>Gobiaria</taxon>
        <taxon>Gobiiformes</taxon>
        <taxon>Gobioidei</taxon>
        <taxon>Gobiidae</taxon>
        <taxon>Gobiinae</taxon>
        <taxon>Priolepis</taxon>
    </lineage>
</organism>
<keyword evidence="4 14" id="KW-0138">CF(0)</keyword>
<name>A0A5K7TND8_9GOBI</name>
<dbReference type="GO" id="GO:0031966">
    <property type="term" value="C:mitochondrial membrane"/>
    <property type="evidence" value="ECO:0007669"/>
    <property type="project" value="UniProtKB-SubCell"/>
</dbReference>
<dbReference type="Pfam" id="PF00895">
    <property type="entry name" value="ATP-synt_8"/>
    <property type="match status" value="1"/>
</dbReference>
<keyword evidence="6 14" id="KW-0375">Hydrogen ion transport</keyword>
<keyword evidence="5 14" id="KW-0812">Transmembrane</keyword>
<dbReference type="AlphaFoldDB" id="A0A5K7TND8"/>
<evidence type="ECO:0000256" key="15">
    <source>
        <dbReference type="SAM" id="MobiDB-lite"/>
    </source>
</evidence>
<evidence type="ECO:0000256" key="10">
    <source>
        <dbReference type="ARBA" id="ARBA00023136"/>
    </source>
</evidence>
<evidence type="ECO:0000313" key="17">
    <source>
        <dbReference type="EMBL" id="BBH37231.1"/>
    </source>
</evidence>
<reference evidence="17" key="1">
    <citation type="journal article" date="2019" name="Zootaxa">
        <title>First record of Larsonella pumilus (Teleostei: Gobiidae) from Japan, with phylogenetic placement of the genus Larsonella.</title>
        <authorList>
            <person name="Hanahara N."/>
            <person name="Higashiji T."/>
            <person name="Shinzato C."/>
            <person name="Koyanagi R."/>
            <person name="Maeda K."/>
        </authorList>
    </citation>
    <scope>NUCLEOTIDE SEQUENCE</scope>
</reference>
<feature type="transmembrane region" description="Helical" evidence="16">
    <location>
        <begin position="6"/>
        <end position="29"/>
    </location>
</feature>
<evidence type="ECO:0000256" key="6">
    <source>
        <dbReference type="ARBA" id="ARBA00022781"/>
    </source>
</evidence>
<protein>
    <recommendedName>
        <fullName evidence="14">ATP synthase complex subunit 8</fullName>
    </recommendedName>
</protein>
<evidence type="ECO:0000256" key="16">
    <source>
        <dbReference type="SAM" id="Phobius"/>
    </source>
</evidence>
<evidence type="ECO:0000256" key="5">
    <source>
        <dbReference type="ARBA" id="ARBA00022692"/>
    </source>
</evidence>
<keyword evidence="9 14" id="KW-0496">Mitochondrion</keyword>
<evidence type="ECO:0000256" key="4">
    <source>
        <dbReference type="ARBA" id="ARBA00022547"/>
    </source>
</evidence>
<evidence type="ECO:0000256" key="14">
    <source>
        <dbReference type="RuleBase" id="RU003661"/>
    </source>
</evidence>
<comment type="subcellular location">
    <subcellularLocation>
        <location evidence="1 14">Mitochondrion membrane</location>
        <topology evidence="1 14">Single-pass membrane protein</topology>
    </subcellularLocation>
</comment>
<evidence type="ECO:0000256" key="13">
    <source>
        <dbReference type="ARBA" id="ARBA00064647"/>
    </source>
</evidence>
<dbReference type="InterPro" id="IPR050635">
    <property type="entry name" value="ATPase_protein_8"/>
</dbReference>
<evidence type="ECO:0000256" key="9">
    <source>
        <dbReference type="ARBA" id="ARBA00023128"/>
    </source>
</evidence>
<keyword evidence="8 14" id="KW-0406">Ion transport</keyword>
<dbReference type="GO" id="GO:0015986">
    <property type="term" value="P:proton motive force-driven ATP synthesis"/>
    <property type="evidence" value="ECO:0007669"/>
    <property type="project" value="InterPro"/>
</dbReference>
<dbReference type="InterPro" id="IPR001421">
    <property type="entry name" value="ATP8_metazoa"/>
</dbReference>
<evidence type="ECO:0000256" key="2">
    <source>
        <dbReference type="ARBA" id="ARBA00008892"/>
    </source>
</evidence>
<dbReference type="PANTHER" id="PTHR39937:SF1">
    <property type="entry name" value="ATP SYNTHASE PROTEIN 8"/>
    <property type="match status" value="1"/>
</dbReference>
<keyword evidence="3 14" id="KW-0813">Transport</keyword>
<comment type="subunit">
    <text evidence="13">Component of the ATP synthase complex composed at least of ATP5F1A/subunit alpha, ATP5F1B/subunit beta, ATP5MC1/subunit c (homooctomer), MT-ATP6/subunit a, MT-ATP8/subunit 8, ATP5ME/subunit e, ATP5MF/subunit f, ATP5MG/subunit g, ATP5MK/subunit k, ATP5MJ/subunit j, ATP5F1C/subunit gamma, ATP5F1D/subunit delta, ATP5F1E/subunit epsilon, ATP5PF/subunit F6, ATP5PB/subunit b, ATP5PD/subunit d, ATP5PO/subunit OSCP. ATP synthase complex consists of a soluble F(1) head domain (subunits alpha(3) and beta(3)) - the catalytic core - and a membrane F(0) domain - the membrane proton channel (subunits c, a, 8, e, f, g, k and j). These two domains are linked by a central stalk (subunits gamma, delta, and epsilon) rotating inside the F1 region and a stationary peripheral stalk (subunits F6, b, d, and OSCP).</text>
</comment>
<dbReference type="GO" id="GO:0015078">
    <property type="term" value="F:proton transmembrane transporter activity"/>
    <property type="evidence" value="ECO:0007669"/>
    <property type="project" value="InterPro"/>
</dbReference>
<sequence>MPQLNPSPWFAILGFSWLVFLTMVIPMVLTHTTANEPSSGQSLTAKTESWNWPWT</sequence>
<gene>
    <name evidence="17" type="primary">atp8</name>
</gene>
<keyword evidence="10 16" id="KW-0472">Membrane</keyword>
<evidence type="ECO:0000256" key="3">
    <source>
        <dbReference type="ARBA" id="ARBA00022448"/>
    </source>
</evidence>
<feature type="region of interest" description="Disordered" evidence="15">
    <location>
        <begin position="34"/>
        <end position="55"/>
    </location>
</feature>
<dbReference type="EMBL" id="AP019342">
    <property type="protein sequence ID" value="BBH37231.1"/>
    <property type="molecule type" value="Genomic_DNA"/>
</dbReference>
<comment type="function">
    <text evidence="12">Subunit 8, of the mitochondrial membrane ATP synthase complex (F(1)F(0) ATP synthase or Complex V) that produces ATP from ADP in the presence of a proton gradient across the membrane which is generated by electron transport complexes of the respiratory chain. ATP synthase complex consist of a soluble F(1) head domain - the catalytic core - and a membrane F(1) domain - the membrane proton channel. These two domains are linked by a central stalk rotating inside the F(1) region and a stationary peripheral stalk. During catalysis, ATP synthesis in the catalytic domain of F(1) is coupled via a rotary mechanism of the central stalk subunits to proton translocation. In vivo, can only synthesize ATP although its ATP hydrolase activity can be activated artificially in vitro. Part of the complex F(0) domain.</text>
</comment>
<comment type="similarity">
    <text evidence="2 14">Belongs to the ATPase protein 8 family.</text>
</comment>
<dbReference type="GO" id="GO:0045259">
    <property type="term" value="C:proton-transporting ATP synthase complex"/>
    <property type="evidence" value="ECO:0007669"/>
    <property type="project" value="UniProtKB-KW"/>
</dbReference>
<dbReference type="PANTHER" id="PTHR39937">
    <property type="entry name" value="ATP SYNTHASE PROTEIN 8"/>
    <property type="match status" value="1"/>
</dbReference>
<proteinExistence type="inferred from homology"/>
<evidence type="ECO:0000256" key="11">
    <source>
        <dbReference type="ARBA" id="ARBA00023310"/>
    </source>
</evidence>
<evidence type="ECO:0000256" key="7">
    <source>
        <dbReference type="ARBA" id="ARBA00022989"/>
    </source>
</evidence>
<geneLocation type="mitochondrion" evidence="17"/>